<comment type="similarity">
    <text evidence="1 4">Belongs to the PstS family.</text>
</comment>
<dbReference type="Proteomes" id="UP001155145">
    <property type="component" value="Unassembled WGS sequence"/>
</dbReference>
<keyword evidence="2 4" id="KW-0813">Transport</keyword>
<dbReference type="EMBL" id="CP094984">
    <property type="protein sequence ID" value="UON92198.1"/>
    <property type="molecule type" value="Genomic_DNA"/>
</dbReference>
<dbReference type="RefSeq" id="WP_227903222.1">
    <property type="nucleotide sequence ID" value="NZ_CP094984.1"/>
</dbReference>
<dbReference type="InterPro" id="IPR050962">
    <property type="entry name" value="Phosphate-bind_PstS"/>
</dbReference>
<dbReference type="CDD" id="cd13565">
    <property type="entry name" value="PBP2_PstS"/>
    <property type="match status" value="1"/>
</dbReference>
<dbReference type="InterPro" id="IPR024370">
    <property type="entry name" value="PBP_domain"/>
</dbReference>
<name>A0A9X1SB78_9MICC</name>
<dbReference type="GO" id="GO:0042301">
    <property type="term" value="F:phosphate ion binding"/>
    <property type="evidence" value="ECO:0007669"/>
    <property type="project" value="InterPro"/>
</dbReference>
<dbReference type="AlphaFoldDB" id="A0A9X1SB78"/>
<dbReference type="Gene3D" id="3.40.190.10">
    <property type="entry name" value="Periplasmic binding protein-like II"/>
    <property type="match status" value="2"/>
</dbReference>
<keyword evidence="9" id="KW-1185">Reference proteome</keyword>
<evidence type="ECO:0000313" key="7">
    <source>
        <dbReference type="EMBL" id="MCC3274152.1"/>
    </source>
</evidence>
<evidence type="ECO:0000256" key="5">
    <source>
        <dbReference type="SAM" id="SignalP"/>
    </source>
</evidence>
<organism evidence="7 10">
    <name type="scientific">Arthrobacter zhangbolii</name>
    <dbReference type="NCBI Taxonomy" id="2886936"/>
    <lineage>
        <taxon>Bacteria</taxon>
        <taxon>Bacillati</taxon>
        <taxon>Actinomycetota</taxon>
        <taxon>Actinomycetes</taxon>
        <taxon>Micrococcales</taxon>
        <taxon>Micrococcaceae</taxon>
        <taxon>Arthrobacter</taxon>
    </lineage>
</organism>
<evidence type="ECO:0000259" key="6">
    <source>
        <dbReference type="Pfam" id="PF12849"/>
    </source>
</evidence>
<dbReference type="Pfam" id="PF12849">
    <property type="entry name" value="PBP_like_2"/>
    <property type="match status" value="1"/>
</dbReference>
<feature type="domain" description="PBP" evidence="6">
    <location>
        <begin position="39"/>
        <end position="341"/>
    </location>
</feature>
<dbReference type="EMBL" id="JAJFZT010000012">
    <property type="protein sequence ID" value="MCC3274152.1"/>
    <property type="molecule type" value="Genomic_DNA"/>
</dbReference>
<keyword evidence="5" id="KW-0732">Signal</keyword>
<sequence>MLVQNLGRTTSLLSVSAVAVLALAACGTDSAAPASTPAAASESTVAGTLSGAGASSQDSAMQAWIAGFGEANPQAAVQYSPDGSGAGREALLAGGVQFAGSDAYLDEEEAAAAEEVCGPEGALHIPAYISPIAVAFQLEGISELNLDADTLAAIFRGDITVWNDPAIASQNEGVSLPDTPITAVHRGDESGTTKNFTEYLAAAAPEIWTEKPSGEWPAGLPNGENASGTGGVISTVTATEGGITYADASAAGNLGTVRVEVGGNYVPVSAEAAALAVESSTPVTGGNRPAADMAMQLDRDTAESGAYPVVLVSYHIFCTGYEDQETVDLVRAFGDYVVSEEGQAAAAEATGSAPLSAALRERAVEALETISVRS</sequence>
<dbReference type="NCBIfam" id="TIGR00975">
    <property type="entry name" value="3a0107s03"/>
    <property type="match status" value="1"/>
</dbReference>
<reference evidence="7" key="1">
    <citation type="submission" date="2021-10" db="EMBL/GenBank/DDBJ databases">
        <title>Novel species in genus Arthrobacter.</title>
        <authorList>
            <person name="Liu Y."/>
        </authorList>
    </citation>
    <scope>NUCLEOTIDE SEQUENCE</scope>
    <source>
        <strain evidence="9">zg-Y462</strain>
        <strain evidence="7">Zg-Y462</strain>
    </source>
</reference>
<dbReference type="GO" id="GO:0035435">
    <property type="term" value="P:phosphate ion transmembrane transport"/>
    <property type="evidence" value="ECO:0007669"/>
    <property type="project" value="InterPro"/>
</dbReference>
<evidence type="ECO:0000256" key="4">
    <source>
        <dbReference type="PIRNR" id="PIRNR002756"/>
    </source>
</evidence>
<feature type="signal peptide" evidence="5">
    <location>
        <begin position="1"/>
        <end position="31"/>
    </location>
</feature>
<evidence type="ECO:0000313" key="10">
    <source>
        <dbReference type="Proteomes" id="UP001155145"/>
    </source>
</evidence>
<keyword evidence="3 4" id="KW-0592">Phosphate transport</keyword>
<evidence type="ECO:0000256" key="3">
    <source>
        <dbReference type="ARBA" id="ARBA00022592"/>
    </source>
</evidence>
<dbReference type="PANTHER" id="PTHR42996:SF1">
    <property type="entry name" value="PHOSPHATE-BINDING PROTEIN PSTS"/>
    <property type="match status" value="1"/>
</dbReference>
<dbReference type="GO" id="GO:0043190">
    <property type="term" value="C:ATP-binding cassette (ABC) transporter complex"/>
    <property type="evidence" value="ECO:0007669"/>
    <property type="project" value="InterPro"/>
</dbReference>
<gene>
    <name evidence="7" type="primary">pstS</name>
    <name evidence="7" type="ORF">LJ755_15615</name>
    <name evidence="8" type="ORF">MUK71_00580</name>
</gene>
<evidence type="ECO:0000256" key="1">
    <source>
        <dbReference type="ARBA" id="ARBA00008725"/>
    </source>
</evidence>
<dbReference type="SUPFAM" id="SSF53850">
    <property type="entry name" value="Periplasmic binding protein-like II"/>
    <property type="match status" value="1"/>
</dbReference>
<accession>A0A9X1SB78</accession>
<evidence type="ECO:0000313" key="9">
    <source>
        <dbReference type="Proteomes" id="UP000829758"/>
    </source>
</evidence>
<dbReference type="InterPro" id="IPR005673">
    <property type="entry name" value="ABC_phos-bd_PstS"/>
</dbReference>
<dbReference type="PIRSF" id="PIRSF002756">
    <property type="entry name" value="PstS"/>
    <property type="match status" value="1"/>
</dbReference>
<evidence type="ECO:0000313" key="8">
    <source>
        <dbReference type="EMBL" id="UON92198.1"/>
    </source>
</evidence>
<feature type="chain" id="PRO_5040879320" description="Phosphate-binding protein" evidence="5">
    <location>
        <begin position="32"/>
        <end position="374"/>
    </location>
</feature>
<dbReference type="Proteomes" id="UP000829758">
    <property type="component" value="Chromosome"/>
</dbReference>
<protein>
    <recommendedName>
        <fullName evidence="4">Phosphate-binding protein</fullName>
    </recommendedName>
</protein>
<proteinExistence type="inferred from homology"/>
<dbReference type="PANTHER" id="PTHR42996">
    <property type="entry name" value="PHOSPHATE-BINDING PROTEIN PSTS"/>
    <property type="match status" value="1"/>
</dbReference>
<evidence type="ECO:0000256" key="2">
    <source>
        <dbReference type="ARBA" id="ARBA00022448"/>
    </source>
</evidence>